<comment type="catalytic activity">
    <reaction evidence="7">
        <text>alpha-D-mannose 1-phosphate + GTP + H(+) = GDP-alpha-D-mannose + diphosphate</text>
        <dbReference type="Rhea" id="RHEA:15229"/>
        <dbReference type="ChEBI" id="CHEBI:15378"/>
        <dbReference type="ChEBI" id="CHEBI:33019"/>
        <dbReference type="ChEBI" id="CHEBI:37565"/>
        <dbReference type="ChEBI" id="CHEBI:57527"/>
        <dbReference type="ChEBI" id="CHEBI:58409"/>
        <dbReference type="EC" id="2.7.7.13"/>
    </reaction>
</comment>
<comment type="similarity">
    <text evidence="1 8">Belongs to the mannose-6-phosphate isomerase type 2 family.</text>
</comment>
<dbReference type="InterPro" id="IPR011051">
    <property type="entry name" value="RmlC_Cupin_sf"/>
</dbReference>
<keyword evidence="5" id="KW-0547">Nucleotide-binding</keyword>
<dbReference type="Pfam" id="PF22640">
    <property type="entry name" value="ManC_GMP_beta-helix"/>
    <property type="match status" value="1"/>
</dbReference>
<dbReference type="CDD" id="cd02213">
    <property type="entry name" value="cupin_PMI_typeII_C"/>
    <property type="match status" value="1"/>
</dbReference>
<keyword evidence="4 12" id="KW-0548">Nucleotidyltransferase</keyword>
<dbReference type="GO" id="GO:0016779">
    <property type="term" value="F:nucleotidyltransferase activity"/>
    <property type="evidence" value="ECO:0007669"/>
    <property type="project" value="UniProtKB-KW"/>
</dbReference>
<protein>
    <recommendedName>
        <fullName evidence="2">mannose-1-phosphate guanylyltransferase</fullName>
        <ecNumber evidence="2">2.7.7.13</ecNumber>
    </recommendedName>
</protein>
<dbReference type="CDD" id="cd02509">
    <property type="entry name" value="GDP-M1P_Guanylyltransferase"/>
    <property type="match status" value="1"/>
</dbReference>
<evidence type="ECO:0000256" key="2">
    <source>
        <dbReference type="ARBA" id="ARBA00012387"/>
    </source>
</evidence>
<dbReference type="InterPro" id="IPR001538">
    <property type="entry name" value="Man6P_isomerase-2_C"/>
</dbReference>
<evidence type="ECO:0000259" key="11">
    <source>
        <dbReference type="Pfam" id="PF22640"/>
    </source>
</evidence>
<keyword evidence="12" id="KW-0413">Isomerase</keyword>
<dbReference type="EMBL" id="JAUSWJ010000001">
    <property type="protein sequence ID" value="MDQ0516465.1"/>
    <property type="molecule type" value="Genomic_DNA"/>
</dbReference>
<dbReference type="SUPFAM" id="SSF51182">
    <property type="entry name" value="RmlC-like cupins"/>
    <property type="match status" value="1"/>
</dbReference>
<dbReference type="RefSeq" id="WP_266279570.1">
    <property type="nucleotide sequence ID" value="NZ_JAPKNF010000001.1"/>
</dbReference>
<feature type="domain" description="Nucleotidyl transferase" evidence="9">
    <location>
        <begin position="8"/>
        <end position="284"/>
    </location>
</feature>
<evidence type="ECO:0000256" key="6">
    <source>
        <dbReference type="ARBA" id="ARBA00023134"/>
    </source>
</evidence>
<dbReference type="Proteomes" id="UP001223743">
    <property type="component" value="Unassembled WGS sequence"/>
</dbReference>
<keyword evidence="3" id="KW-0808">Transferase</keyword>
<dbReference type="Gene3D" id="3.90.550.10">
    <property type="entry name" value="Spore Coat Polysaccharide Biosynthesis Protein SpsA, Chain A"/>
    <property type="match status" value="1"/>
</dbReference>
<dbReference type="InterPro" id="IPR006375">
    <property type="entry name" value="Man1P_GuaTrfase/Man6P_Isoase"/>
</dbReference>
<keyword evidence="6" id="KW-0342">GTP-binding</keyword>
<accession>A0ABU0M6M0</accession>
<name>A0ABU0M6M0_9HYPH</name>
<evidence type="ECO:0000256" key="1">
    <source>
        <dbReference type="ARBA" id="ARBA00006115"/>
    </source>
</evidence>
<dbReference type="InterPro" id="IPR029044">
    <property type="entry name" value="Nucleotide-diphossugar_trans"/>
</dbReference>
<evidence type="ECO:0000313" key="12">
    <source>
        <dbReference type="EMBL" id="MDQ0516465.1"/>
    </source>
</evidence>
<evidence type="ECO:0000259" key="10">
    <source>
        <dbReference type="Pfam" id="PF01050"/>
    </source>
</evidence>
<dbReference type="InterPro" id="IPR051161">
    <property type="entry name" value="Mannose-6P_isomerase_type2"/>
</dbReference>
<reference evidence="12 13" key="1">
    <citation type="submission" date="2023-07" db="EMBL/GenBank/DDBJ databases">
        <title>Genomic Encyclopedia of Type Strains, Phase IV (KMG-IV): sequencing the most valuable type-strain genomes for metagenomic binning, comparative biology and taxonomic classification.</title>
        <authorList>
            <person name="Goeker M."/>
        </authorList>
    </citation>
    <scope>NUCLEOTIDE SEQUENCE [LARGE SCALE GENOMIC DNA]</scope>
    <source>
        <strain evidence="12 13">B1-1</strain>
    </source>
</reference>
<evidence type="ECO:0000256" key="7">
    <source>
        <dbReference type="ARBA" id="ARBA00047343"/>
    </source>
</evidence>
<dbReference type="InterPro" id="IPR014710">
    <property type="entry name" value="RmlC-like_jellyroll"/>
</dbReference>
<evidence type="ECO:0000313" key="13">
    <source>
        <dbReference type="Proteomes" id="UP001223743"/>
    </source>
</evidence>
<dbReference type="InterPro" id="IPR054566">
    <property type="entry name" value="ManC/GMP-like_b-helix"/>
</dbReference>
<dbReference type="EC" id="2.7.7.13" evidence="2"/>
<keyword evidence="13" id="KW-1185">Reference proteome</keyword>
<evidence type="ECO:0000256" key="3">
    <source>
        <dbReference type="ARBA" id="ARBA00022679"/>
    </source>
</evidence>
<feature type="domain" description="Mannose-6-phosphate isomerase type II C-terminal" evidence="10">
    <location>
        <begin position="355"/>
        <end position="469"/>
    </location>
</feature>
<feature type="domain" description="MannoseP isomerase/GMP-like beta-helix" evidence="11">
    <location>
        <begin position="301"/>
        <end position="350"/>
    </location>
</feature>
<evidence type="ECO:0000259" key="9">
    <source>
        <dbReference type="Pfam" id="PF00483"/>
    </source>
</evidence>
<proteinExistence type="inferred from homology"/>
<dbReference type="Pfam" id="PF01050">
    <property type="entry name" value="MannoseP_isomer"/>
    <property type="match status" value="1"/>
</dbReference>
<dbReference type="Pfam" id="PF00483">
    <property type="entry name" value="NTP_transferase"/>
    <property type="match status" value="1"/>
</dbReference>
<evidence type="ECO:0000256" key="5">
    <source>
        <dbReference type="ARBA" id="ARBA00022741"/>
    </source>
</evidence>
<dbReference type="GO" id="GO:0016853">
    <property type="term" value="F:isomerase activity"/>
    <property type="evidence" value="ECO:0007669"/>
    <property type="project" value="UniProtKB-KW"/>
</dbReference>
<dbReference type="PANTHER" id="PTHR46390:SF1">
    <property type="entry name" value="MANNOSE-1-PHOSPHATE GUANYLYLTRANSFERASE"/>
    <property type="match status" value="1"/>
</dbReference>
<dbReference type="Gene3D" id="2.60.120.10">
    <property type="entry name" value="Jelly Rolls"/>
    <property type="match status" value="1"/>
</dbReference>
<dbReference type="SUPFAM" id="SSF53448">
    <property type="entry name" value="Nucleotide-diphospho-sugar transferases"/>
    <property type="match status" value="1"/>
</dbReference>
<dbReference type="PANTHER" id="PTHR46390">
    <property type="entry name" value="MANNOSE-1-PHOSPHATE GUANYLYLTRANSFERASE"/>
    <property type="match status" value="1"/>
</dbReference>
<dbReference type="InterPro" id="IPR005835">
    <property type="entry name" value="NTP_transferase_dom"/>
</dbReference>
<dbReference type="NCBIfam" id="TIGR01479">
    <property type="entry name" value="GMP_PMI"/>
    <property type="match status" value="1"/>
</dbReference>
<organism evidence="12 13">
    <name type="scientific">Kaistia geumhonensis</name>
    <dbReference type="NCBI Taxonomy" id="410839"/>
    <lineage>
        <taxon>Bacteria</taxon>
        <taxon>Pseudomonadati</taxon>
        <taxon>Pseudomonadota</taxon>
        <taxon>Alphaproteobacteria</taxon>
        <taxon>Hyphomicrobiales</taxon>
        <taxon>Kaistiaceae</taxon>
        <taxon>Kaistia</taxon>
    </lineage>
</organism>
<comment type="caution">
    <text evidence="12">The sequence shown here is derived from an EMBL/GenBank/DDBJ whole genome shotgun (WGS) entry which is preliminary data.</text>
</comment>
<evidence type="ECO:0000256" key="4">
    <source>
        <dbReference type="ARBA" id="ARBA00022695"/>
    </source>
</evidence>
<evidence type="ECO:0000256" key="8">
    <source>
        <dbReference type="RuleBase" id="RU004190"/>
    </source>
</evidence>
<sequence length="474" mass="51469">MTGSKIVPVILAGGSGTRLWPISRDSLPKQFLGLGSPKTFYQETLLRLPEKSSGVTDPIVVTSDDFRFFARRQAAEVGVEATVVLEPARRDSAAAMIVAARIAQQRYGDDCLVLALAADHLVPDAKTFRSACLTAATVAEEGYIVTFGITPTEPRTSYGYIRPGAPLGVPGSFKVERFVEKPNRETAEGYLAEGYLWNSGNFIFPAALMIAEAEKFEPEIAAGAAEAVATATEDLGFIRLGKGAFLATPAKSIDYAVLERTDKAAVVEGRFAWSDIGSWDAVRELGTPSEEGNVTFGPVSLLDSRNAFVHSEGPLVTGIGLDGFTVIASDDAILVMPTDRSQDVKHLVAGLKAEKRNEANEHIKIHRPWGTYQTICRGERFHVKKIVVDPGAILSLQKHHHRAEHWVIVKGTAEVTLGDKVYTVNENESTYLPIGSIHRVANPGKIPLELIEVQTGSYLGEDDIVRLEDKYARV</sequence>
<gene>
    <name evidence="12" type="ORF">QO015_002078</name>
</gene>
<dbReference type="InterPro" id="IPR049577">
    <property type="entry name" value="GMPP_N"/>
</dbReference>